<dbReference type="PANTHER" id="PTHR46810:SF1">
    <property type="entry name" value="INACTIVE POLYGLYCYLASE TTLL10"/>
    <property type="match status" value="1"/>
</dbReference>
<evidence type="ECO:0000256" key="1">
    <source>
        <dbReference type="SAM" id="SignalP"/>
    </source>
</evidence>
<gene>
    <name evidence="2" type="ORF">EGYM00163_LOCUS51381</name>
</gene>
<dbReference type="InterPro" id="IPR004344">
    <property type="entry name" value="TTL/TTLL_fam"/>
</dbReference>
<dbReference type="PANTHER" id="PTHR46810">
    <property type="entry name" value="INACTIVE POLYGLYCYLASE TTLL10"/>
    <property type="match status" value="1"/>
</dbReference>
<feature type="chain" id="PRO_5031477597" description="Tubulin--tyrosine ligase-like protein 9" evidence="1">
    <location>
        <begin position="26"/>
        <end position="404"/>
    </location>
</feature>
<evidence type="ECO:0008006" key="3">
    <source>
        <dbReference type="Google" id="ProtNLM"/>
    </source>
</evidence>
<dbReference type="Gene3D" id="3.30.470.20">
    <property type="entry name" value="ATP-grasp fold, B domain"/>
    <property type="match status" value="1"/>
</dbReference>
<reference evidence="2" key="1">
    <citation type="submission" date="2021-01" db="EMBL/GenBank/DDBJ databases">
        <authorList>
            <person name="Corre E."/>
            <person name="Pelletier E."/>
            <person name="Niang G."/>
            <person name="Scheremetjew M."/>
            <person name="Finn R."/>
            <person name="Kale V."/>
            <person name="Holt S."/>
            <person name="Cochrane G."/>
            <person name="Meng A."/>
            <person name="Brown T."/>
            <person name="Cohen L."/>
        </authorList>
    </citation>
    <scope>NUCLEOTIDE SEQUENCE</scope>
    <source>
        <strain evidence="2">CCMP1594</strain>
    </source>
</reference>
<dbReference type="GO" id="GO:0070737">
    <property type="term" value="F:protein-glycine ligase activity, elongating"/>
    <property type="evidence" value="ECO:0007669"/>
    <property type="project" value="TreeGrafter"/>
</dbReference>
<dbReference type="PROSITE" id="PS51221">
    <property type="entry name" value="TTL"/>
    <property type="match status" value="1"/>
</dbReference>
<accession>A0A7S4GLK2</accession>
<organism evidence="2">
    <name type="scientific">Eutreptiella gymnastica</name>
    <dbReference type="NCBI Taxonomy" id="73025"/>
    <lineage>
        <taxon>Eukaryota</taxon>
        <taxon>Discoba</taxon>
        <taxon>Euglenozoa</taxon>
        <taxon>Euglenida</taxon>
        <taxon>Spirocuta</taxon>
        <taxon>Euglenophyceae</taxon>
        <taxon>Eutreptiales</taxon>
        <taxon>Eutreptiaceae</taxon>
        <taxon>Eutreptiella</taxon>
    </lineage>
</organism>
<name>A0A7S4GLK2_9EUGL</name>
<sequence length="404" mass="45257">MLLRAFAKHVVLALVTCIALPLVGLEILFAGPELGTDIPQGASINVAGAISGPCGAYGHHDVFSPEFGRGALDEALQILGYRRAPSPRKAALVLMTSGQQVEWGAFNAQCQRVNVLPGHMPLTDKAQLALTMRHQQLGTTVAIPQTFVLSTPTDCQKMQRIPSSRGLWVVKQSSQKDDHEMYVDTLGNIQARYDCDGEAASNEDSVIVVQTYIMQPLLLDGRKSEIRVYLMIANTEPWVVLYHTGYWRLNRKTYKVGDFSNRDIHISKTAESTEQTSWNNTRVNAYLNNEGRPKDWVHNTLEPSIEQCLTVLFHAFRPRLQAKAGSFVLLGADFMVDEELRMFLIDVQFAPGLGNAGVRQSLMVPMLKEMLEIQSEIRERLHRGQSLTTLHTRKQWKTLFTEVL</sequence>
<protein>
    <recommendedName>
        <fullName evidence="3">Tubulin--tyrosine ligase-like protein 9</fullName>
    </recommendedName>
</protein>
<evidence type="ECO:0000313" key="2">
    <source>
        <dbReference type="EMBL" id="CAE0840539.1"/>
    </source>
</evidence>
<dbReference type="InterPro" id="IPR027752">
    <property type="entry name" value="TTLL10"/>
</dbReference>
<dbReference type="SUPFAM" id="SSF56059">
    <property type="entry name" value="Glutathione synthetase ATP-binding domain-like"/>
    <property type="match status" value="1"/>
</dbReference>
<dbReference type="EMBL" id="HBJA01149419">
    <property type="protein sequence ID" value="CAE0840539.1"/>
    <property type="molecule type" value="Transcribed_RNA"/>
</dbReference>
<feature type="signal peptide" evidence="1">
    <location>
        <begin position="1"/>
        <end position="25"/>
    </location>
</feature>
<keyword evidence="1" id="KW-0732">Signal</keyword>
<proteinExistence type="predicted"/>
<dbReference type="AlphaFoldDB" id="A0A7S4GLK2"/>
<dbReference type="Pfam" id="PF03133">
    <property type="entry name" value="TTL"/>
    <property type="match status" value="1"/>
</dbReference>